<evidence type="ECO:0000313" key="11">
    <source>
        <dbReference type="EMBL" id="GAA0873816.1"/>
    </source>
</evidence>
<dbReference type="InterPro" id="IPR004299">
    <property type="entry name" value="MBOAT_fam"/>
</dbReference>
<evidence type="ECO:0000256" key="7">
    <source>
        <dbReference type="ARBA" id="ARBA00023136"/>
    </source>
</evidence>
<organism evidence="11 12">
    <name type="scientific">Wandonia haliotis</name>
    <dbReference type="NCBI Taxonomy" id="574963"/>
    <lineage>
        <taxon>Bacteria</taxon>
        <taxon>Pseudomonadati</taxon>
        <taxon>Bacteroidota</taxon>
        <taxon>Flavobacteriia</taxon>
        <taxon>Flavobacteriales</taxon>
        <taxon>Crocinitomicaceae</taxon>
        <taxon>Wandonia</taxon>
    </lineage>
</organism>
<evidence type="ECO:0000256" key="2">
    <source>
        <dbReference type="ARBA" id="ARBA00010323"/>
    </source>
</evidence>
<proteinExistence type="inferred from homology"/>
<keyword evidence="8 9" id="KW-0012">Acyltransferase</keyword>
<feature type="transmembrane region" description="Helical" evidence="10">
    <location>
        <begin position="368"/>
        <end position="386"/>
    </location>
</feature>
<comment type="caution">
    <text evidence="11">The sequence shown here is derived from an EMBL/GenBank/DDBJ whole genome shotgun (WGS) entry which is preliminary data.</text>
</comment>
<evidence type="ECO:0000256" key="5">
    <source>
        <dbReference type="ARBA" id="ARBA00022692"/>
    </source>
</evidence>
<keyword evidence="3 9" id="KW-1003">Cell membrane</keyword>
<dbReference type="RefSeq" id="WP_343784227.1">
    <property type="nucleotide sequence ID" value="NZ_BAAAFH010000003.1"/>
</dbReference>
<dbReference type="PANTHER" id="PTHR13285">
    <property type="entry name" value="ACYLTRANSFERASE"/>
    <property type="match status" value="1"/>
</dbReference>
<evidence type="ECO:0000256" key="10">
    <source>
        <dbReference type="SAM" id="Phobius"/>
    </source>
</evidence>
<sequence>MDWLNWNEIWNYLSHVLSYNPSAPMIFTRFSFWGFFIIAYAVYAIVYKKIALRNGYLFLISLFFYYKTSEFFFFLLLFSTVTDFYIGNAVYRSTSKRKRLWLVVLSVTINLGVLVYFKYAYFFTESYNQVFHTDYEVFNHLAHWSNEWLGTGFDVNKIILPVGISFFTFQTISYTVDIYRERIQPVKNLIDFGFYVSFFPQLVAGPIVRANEFVPQIYQPYSISKRVFGMAVFLILNGLVKKMVLGDYIAVNFIDRVFDNPGMYTGFESMLALFGYSLQVYCDFSGYTDIAIGVAMLMGFYLPTNFNSPYKAQSTSEFWGRWHISLSTWLKDYLYIPLGGNRNSTWGTWISLTLILTVIVLLSGNMWFFLIFAGVALLIVGLAHLFPGLKKAIIRDINLMITMLYGGLWHGASWNFVIWGGLNGLGVVWHKYWSKISPFKNKSGILVRIYAITFTFVFITFTRIFFRAEDLETVEQMWHSMQTNFQLGLAWEILTSYKWVFFAMLFGFIVHWLPTRVKDWYKELFVASPMPVKAIVAVITVFVIIQFISSDLQPFIYFQF</sequence>
<dbReference type="Pfam" id="PF03062">
    <property type="entry name" value="MBOAT"/>
    <property type="match status" value="1"/>
</dbReference>
<feature type="transmembrane region" description="Helical" evidence="10">
    <location>
        <begin position="284"/>
        <end position="302"/>
    </location>
</feature>
<dbReference type="InterPro" id="IPR051085">
    <property type="entry name" value="MB_O-acyltransferase"/>
</dbReference>
<evidence type="ECO:0000256" key="1">
    <source>
        <dbReference type="ARBA" id="ARBA00004651"/>
    </source>
</evidence>
<dbReference type="InterPro" id="IPR024194">
    <property type="entry name" value="Ac/AlaTfrase_AlgI/DltB"/>
</dbReference>
<reference evidence="11 12" key="1">
    <citation type="journal article" date="2019" name="Int. J. Syst. Evol. Microbiol.">
        <title>The Global Catalogue of Microorganisms (GCM) 10K type strain sequencing project: providing services to taxonomists for standard genome sequencing and annotation.</title>
        <authorList>
            <consortium name="The Broad Institute Genomics Platform"/>
            <consortium name="The Broad Institute Genome Sequencing Center for Infectious Disease"/>
            <person name="Wu L."/>
            <person name="Ma J."/>
        </authorList>
    </citation>
    <scope>NUCLEOTIDE SEQUENCE [LARGE SCALE GENOMIC DNA]</scope>
    <source>
        <strain evidence="11 12">JCM 16083</strain>
    </source>
</reference>
<name>A0ABN1MKS2_9FLAO</name>
<feature type="transmembrane region" description="Helical" evidence="10">
    <location>
        <begin position="346"/>
        <end position="362"/>
    </location>
</feature>
<dbReference type="Proteomes" id="UP001501126">
    <property type="component" value="Unassembled WGS sequence"/>
</dbReference>
<accession>A0ABN1MKS2</accession>
<keyword evidence="4 9" id="KW-0808">Transferase</keyword>
<feature type="transmembrane region" description="Helical" evidence="10">
    <location>
        <begin position="416"/>
        <end position="433"/>
    </location>
</feature>
<protein>
    <submittedName>
        <fullName evidence="11">MBOAT family protein</fullName>
    </submittedName>
</protein>
<comment type="similarity">
    <text evidence="2 9">Belongs to the membrane-bound acyltransferase family.</text>
</comment>
<keyword evidence="5 10" id="KW-0812">Transmembrane</keyword>
<keyword evidence="12" id="KW-1185">Reference proteome</keyword>
<dbReference type="EMBL" id="BAAAFH010000003">
    <property type="protein sequence ID" value="GAA0873816.1"/>
    <property type="molecule type" value="Genomic_DNA"/>
</dbReference>
<comment type="subcellular location">
    <subcellularLocation>
        <location evidence="1">Cell membrane</location>
        <topology evidence="1">Multi-pass membrane protein</topology>
    </subcellularLocation>
</comment>
<dbReference type="InterPro" id="IPR028362">
    <property type="entry name" value="AlgI"/>
</dbReference>
<evidence type="ECO:0000256" key="8">
    <source>
        <dbReference type="ARBA" id="ARBA00023315"/>
    </source>
</evidence>
<dbReference type="PANTHER" id="PTHR13285:SF23">
    <property type="entry name" value="TEICHOIC ACID D-ALANYLTRANSFERASE"/>
    <property type="match status" value="1"/>
</dbReference>
<evidence type="ECO:0000313" key="12">
    <source>
        <dbReference type="Proteomes" id="UP001501126"/>
    </source>
</evidence>
<evidence type="ECO:0000256" key="4">
    <source>
        <dbReference type="ARBA" id="ARBA00022679"/>
    </source>
</evidence>
<dbReference type="PIRSF" id="PIRSF016636">
    <property type="entry name" value="AlgI_DltB"/>
    <property type="match status" value="1"/>
</dbReference>
<keyword evidence="6 10" id="KW-1133">Transmembrane helix</keyword>
<evidence type="ECO:0000256" key="3">
    <source>
        <dbReference type="ARBA" id="ARBA00022475"/>
    </source>
</evidence>
<feature type="transmembrane region" description="Helical" evidence="10">
    <location>
        <begin position="100"/>
        <end position="121"/>
    </location>
</feature>
<feature type="transmembrane region" description="Helical" evidence="10">
    <location>
        <begin position="26"/>
        <end position="43"/>
    </location>
</feature>
<feature type="transmembrane region" description="Helical" evidence="10">
    <location>
        <begin position="228"/>
        <end position="250"/>
    </location>
</feature>
<keyword evidence="7 9" id="KW-0472">Membrane</keyword>
<evidence type="ECO:0000256" key="9">
    <source>
        <dbReference type="PIRNR" id="PIRNR016636"/>
    </source>
</evidence>
<gene>
    <name evidence="11" type="ORF">GCM10009118_02240</name>
</gene>
<feature type="transmembrane region" description="Helical" evidence="10">
    <location>
        <begin position="524"/>
        <end position="548"/>
    </location>
</feature>
<feature type="transmembrane region" description="Helical" evidence="10">
    <location>
        <begin position="486"/>
        <end position="512"/>
    </location>
</feature>
<evidence type="ECO:0000256" key="6">
    <source>
        <dbReference type="ARBA" id="ARBA00022989"/>
    </source>
</evidence>
<feature type="transmembrane region" description="Helical" evidence="10">
    <location>
        <begin position="445"/>
        <end position="466"/>
    </location>
</feature>
<dbReference type="PIRSF" id="PIRSF500217">
    <property type="entry name" value="AlgI"/>
    <property type="match status" value="1"/>
</dbReference>